<evidence type="ECO:0000256" key="7">
    <source>
        <dbReference type="ARBA" id="ARBA00023200"/>
    </source>
</evidence>
<evidence type="ECO:0000313" key="12">
    <source>
        <dbReference type="EMBL" id="AJP33329.1"/>
    </source>
</evidence>
<evidence type="ECO:0000256" key="6">
    <source>
        <dbReference type="ARBA" id="ARBA00023086"/>
    </source>
</evidence>
<comment type="function">
    <text evidence="9">Forms the helical nucleocapsid (NC), protecting the genome from nucleases.</text>
</comment>
<keyword evidence="5 9" id="KW-0694">RNA-binding</keyword>
<dbReference type="Proteomes" id="UP000157104">
    <property type="component" value="Segment"/>
</dbReference>
<gene>
    <name evidence="12" type="primary">N</name>
</gene>
<dbReference type="EMBL" id="KP271124">
    <property type="protein sequence ID" value="AJP33329.1"/>
    <property type="molecule type" value="mRNA"/>
</dbReference>
<dbReference type="Proteomes" id="UP000175289">
    <property type="component" value="Segment"/>
</dbReference>
<feature type="region of interest" description="Disordered" evidence="10">
    <location>
        <begin position="436"/>
        <end position="466"/>
    </location>
</feature>
<dbReference type="EMBL" id="KP271123">
    <property type="protein sequence ID" value="AJP33322.1"/>
    <property type="molecule type" value="mRNA"/>
</dbReference>
<reference evidence="12" key="1">
    <citation type="submission" date="2014-12" db="EMBL/GenBank/DDBJ databases">
        <authorList>
            <person name="Burroughs A."/>
            <person name="Tachedjian M."/>
            <person name="Crameri G."/>
            <person name="Meers J."/>
            <person name="Durr P."/>
            <person name="Wang L."/>
            <person name="Smith I."/>
            <person name="Todd S."/>
            <person name="Barr J."/>
            <person name="Marsh G."/>
            <person name="Yu M."/>
        </authorList>
    </citation>
    <scope>NUCLEOTIDE SEQUENCE</scope>
    <source>
        <strain evidence="12">Cedar Grove</strain>
        <strain evidence="11">Geelong</strain>
    </source>
</reference>
<evidence type="ECO:0000256" key="4">
    <source>
        <dbReference type="ARBA" id="ARBA00022844"/>
    </source>
</evidence>
<dbReference type="GeneID" id="37626959"/>
<keyword evidence="3 9" id="KW-0167">Capsid protein</keyword>
<dbReference type="GO" id="GO:0003723">
    <property type="term" value="F:RNA binding"/>
    <property type="evidence" value="ECO:0007669"/>
    <property type="project" value="UniProtKB-KW"/>
</dbReference>
<dbReference type="KEGG" id="vg:37626959"/>
<dbReference type="GO" id="GO:0019013">
    <property type="term" value="C:viral nucleocapsid"/>
    <property type="evidence" value="ECO:0007669"/>
    <property type="project" value="UniProtKB-KW"/>
</dbReference>
<evidence type="ECO:0000313" key="14">
    <source>
        <dbReference type="Proteomes" id="UP000175289"/>
    </source>
</evidence>
<organism evidence="12 14">
    <name type="scientific">Teviot virus</name>
    <dbReference type="NCBI Taxonomy" id="1554501"/>
    <lineage>
        <taxon>Viruses</taxon>
        <taxon>Riboviria</taxon>
        <taxon>Orthornavirae</taxon>
        <taxon>Negarnaviricota</taxon>
        <taxon>Haploviricotina</taxon>
        <taxon>Monjiviricetes</taxon>
        <taxon>Mononegavirales</taxon>
        <taxon>Paramyxoviridae</taxon>
        <taxon>Rubulavirinae</taxon>
        <taxon>Pararubulavirus</taxon>
        <taxon>Pararubulavirus teviotense</taxon>
    </lineage>
</organism>
<keyword evidence="6 9" id="KW-0543">Viral nucleoprotein</keyword>
<comment type="subunit">
    <text evidence="9">Homomultimer; forms the nucleocapsid. Binds to the viral genomic RNA. N0 interacts with the phosphoprotein (via N-terminus); this interaction allows P to chaperon N0 to avoid N polymerization before encapsidation. Interacts as N-RNA template with the phosphoprotein (via C-terminus); this interaction positions the polymerase on the template.</text>
</comment>
<dbReference type="GO" id="GO:0019029">
    <property type="term" value="C:helical viral capsid"/>
    <property type="evidence" value="ECO:0007669"/>
    <property type="project" value="UniProtKB-KW"/>
</dbReference>
<keyword evidence="7 9" id="KW-1035">Host cytoplasm</keyword>
<feature type="compositionally biased region" description="Acidic residues" evidence="10">
    <location>
        <begin position="437"/>
        <end position="452"/>
    </location>
</feature>
<evidence type="ECO:0000256" key="8">
    <source>
        <dbReference type="ARBA" id="ARBA00023274"/>
    </source>
</evidence>
<proteinExistence type="evidence at transcript level"/>
<evidence type="ECO:0000313" key="13">
    <source>
        <dbReference type="Proteomes" id="UP000157104"/>
    </source>
</evidence>
<dbReference type="InterPro" id="IPR002021">
    <property type="entry name" value="Paramyx_ncap"/>
</dbReference>
<dbReference type="RefSeq" id="YP_009512972.1">
    <property type="nucleotide sequence ID" value="NC_039198.1"/>
</dbReference>
<feature type="compositionally biased region" description="Basic and acidic residues" evidence="10">
    <location>
        <begin position="478"/>
        <end position="489"/>
    </location>
</feature>
<keyword evidence="2 9" id="KW-1139">Helical capsid protein</keyword>
<comment type="similarity">
    <text evidence="1 9">Belongs to the paramyxoviruses nucleocapsid family.</text>
</comment>
<dbReference type="GO" id="GO:0030430">
    <property type="term" value="C:host cell cytoplasm"/>
    <property type="evidence" value="ECO:0007669"/>
    <property type="project" value="UniProtKB-SubCell"/>
</dbReference>
<keyword evidence="14" id="KW-1185">Reference proteome</keyword>
<dbReference type="Pfam" id="PF00973">
    <property type="entry name" value="Paramyxo_ncap"/>
    <property type="match status" value="1"/>
</dbReference>
<evidence type="ECO:0000256" key="5">
    <source>
        <dbReference type="ARBA" id="ARBA00022884"/>
    </source>
</evidence>
<evidence type="ECO:0000256" key="3">
    <source>
        <dbReference type="ARBA" id="ARBA00022561"/>
    </source>
</evidence>
<evidence type="ECO:0000256" key="9">
    <source>
        <dbReference type="RuleBase" id="RU361245"/>
    </source>
</evidence>
<evidence type="ECO:0000256" key="1">
    <source>
        <dbReference type="ARBA" id="ARBA00007642"/>
    </source>
</evidence>
<evidence type="ECO:0000256" key="2">
    <source>
        <dbReference type="ARBA" id="ARBA00022497"/>
    </source>
</evidence>
<accession>A0A0C5I324</accession>
<keyword evidence="8 9" id="KW-0687">Ribonucleoprotein</keyword>
<dbReference type="GO" id="GO:0005198">
    <property type="term" value="F:structural molecule activity"/>
    <property type="evidence" value="ECO:0007669"/>
    <property type="project" value="InterPro"/>
</dbReference>
<comment type="subcellular location">
    <subcellularLocation>
        <location evidence="9">Virion</location>
    </subcellularLocation>
    <subcellularLocation>
        <location evidence="9">Host cytoplasm</location>
    </subcellularLocation>
</comment>
<sequence length="519" mass="58590">MSSVFRAFELFTLEQEQHELGNDIELPPETLRANIKVCILNSQDPQTRHDMMCFCLRLIASNSARAAHKAGAILTLLSLPTAMMQNHIRIADRSPDADIERIEVDGFEPGTYRLRPNARTPLTNGEITALDLMANDLPDTYTNDTPFVNHRTEGENCDETEQFLNAIYSVLVQLWVMVCKCMTAHDQPTGSDERRLAKYQQQGRMDQKYALQPELRRQIQTCIRRSLTIRQFLTYELQTARKQGAITGRYYAMVGDIGKYIDNAGMSAFFMTMRFALGTRWPPLALSAFSGELLKLKSLMQLYRNLGEKARYMALLEMPEMMEFAPANYPLCYSYAMGIGSVQDPMMRNYTFARPFLNPAYFQLGVETANRQQGSVDKNMAEELGLTEEERRDMSATVTRLTTGRGAGQAQDMINIMGARQAAGGRAAQGRALRVIEEDETTEEESDDEIQDEVQGRPLPPLPAQVREVDWEARLAEIEEQEQRMRDRGQGMGGGAPATGPAQPRQALHEEQVLLDLDM</sequence>
<name>A0A0C5I324_9MONO</name>
<protein>
    <recommendedName>
        <fullName evidence="9">Nucleocapsid</fullName>
    </recommendedName>
    <alternativeName>
        <fullName evidence="9">Nucleocapsid protein</fullName>
    </alternativeName>
</protein>
<reference evidence="13 14" key="2">
    <citation type="journal article" date="2015" name="Genome Announc.">
        <title>Complete genome sequence of teviot paramyxovirus, a novel rubulavirus isolated from fruit bats in australia.</title>
        <authorList>
            <person name="Burroughs A.L."/>
            <person name="Tachedjian M."/>
            <person name="Crameri G."/>
            <person name="Durr P.A."/>
            <person name="Marsh G.A."/>
            <person name="Wang L.F."/>
        </authorList>
    </citation>
    <scope>NUCLEOTIDE SEQUENCE [LARGE SCALE GENOMIC DNA]</scope>
    <source>
        <strain evidence="12">Cedar Grove</strain>
        <strain evidence="11">Geelong</strain>
    </source>
</reference>
<evidence type="ECO:0000313" key="11">
    <source>
        <dbReference type="EMBL" id="AJP33322.1"/>
    </source>
</evidence>
<dbReference type="OrthoDB" id="3094at10239"/>
<feature type="region of interest" description="Disordered" evidence="10">
    <location>
        <begin position="478"/>
        <end position="519"/>
    </location>
</feature>
<keyword evidence="4 9" id="KW-0946">Virion</keyword>
<evidence type="ECO:0000256" key="10">
    <source>
        <dbReference type="SAM" id="MobiDB-lite"/>
    </source>
</evidence>
<dbReference type="GO" id="GO:1990904">
    <property type="term" value="C:ribonucleoprotein complex"/>
    <property type="evidence" value="ECO:0007669"/>
    <property type="project" value="UniProtKB-KW"/>
</dbReference>